<gene>
    <name evidence="2" type="ORF">A3B90_03020</name>
</gene>
<proteinExistence type="predicted"/>
<dbReference type="AlphaFoldDB" id="A0A1F6M2S8"/>
<dbReference type="EMBL" id="MFPX01000026">
    <property type="protein sequence ID" value="OGH65961.1"/>
    <property type="molecule type" value="Genomic_DNA"/>
</dbReference>
<feature type="region of interest" description="Disordered" evidence="1">
    <location>
        <begin position="32"/>
        <end position="66"/>
    </location>
</feature>
<dbReference type="Proteomes" id="UP000178742">
    <property type="component" value="Unassembled WGS sequence"/>
</dbReference>
<reference evidence="2 3" key="1">
    <citation type="journal article" date="2016" name="Nat. Commun.">
        <title>Thousands of microbial genomes shed light on interconnected biogeochemical processes in an aquifer system.</title>
        <authorList>
            <person name="Anantharaman K."/>
            <person name="Brown C.T."/>
            <person name="Hug L.A."/>
            <person name="Sharon I."/>
            <person name="Castelle C.J."/>
            <person name="Probst A.J."/>
            <person name="Thomas B.C."/>
            <person name="Singh A."/>
            <person name="Wilkins M.J."/>
            <person name="Karaoz U."/>
            <person name="Brodie E.L."/>
            <person name="Williams K.H."/>
            <person name="Hubbard S.S."/>
            <person name="Banfield J.F."/>
        </authorList>
    </citation>
    <scope>NUCLEOTIDE SEQUENCE [LARGE SCALE GENOMIC DNA]</scope>
</reference>
<evidence type="ECO:0000313" key="2">
    <source>
        <dbReference type="EMBL" id="OGH65961.1"/>
    </source>
</evidence>
<name>A0A1F6M2S8_9BACT</name>
<sequence>MPPGGGQTVKTLIYCVVALSIALAGSARAIKPRPIGGPPPSTASQPPASAPQSAAPSSVPASTGGIAQPTIRPALLSLNAEKVGLQADGSFVACARDIATAVTIAQGYFAVAGYMEYPVGAVAADAKGGCARVFPATQNGEKIPLPALPQPRVWRYRSVLSA</sequence>
<evidence type="ECO:0000313" key="3">
    <source>
        <dbReference type="Proteomes" id="UP000178742"/>
    </source>
</evidence>
<evidence type="ECO:0000256" key="1">
    <source>
        <dbReference type="SAM" id="MobiDB-lite"/>
    </source>
</evidence>
<feature type="compositionally biased region" description="Low complexity" evidence="1">
    <location>
        <begin position="42"/>
        <end position="63"/>
    </location>
</feature>
<accession>A0A1F6M2S8</accession>
<organism evidence="2 3">
    <name type="scientific">Candidatus Magasanikbacteria bacterium RIFCSPHIGHO2_02_FULL_41_13</name>
    <dbReference type="NCBI Taxonomy" id="1798676"/>
    <lineage>
        <taxon>Bacteria</taxon>
        <taxon>Candidatus Magasanikiibacteriota</taxon>
    </lineage>
</organism>
<comment type="caution">
    <text evidence="2">The sequence shown here is derived from an EMBL/GenBank/DDBJ whole genome shotgun (WGS) entry which is preliminary data.</text>
</comment>
<protein>
    <submittedName>
        <fullName evidence="2">Uncharacterized protein</fullName>
    </submittedName>
</protein>